<dbReference type="OrthoDB" id="779927at2759"/>
<dbReference type="PANTHER" id="PTHR46148">
    <property type="entry name" value="CHROMO DOMAIN-CONTAINING PROTEIN"/>
    <property type="match status" value="1"/>
</dbReference>
<dbReference type="Proteomes" id="UP000829196">
    <property type="component" value="Unassembled WGS sequence"/>
</dbReference>
<evidence type="ECO:0000313" key="3">
    <source>
        <dbReference type="Proteomes" id="UP000829196"/>
    </source>
</evidence>
<dbReference type="EMBL" id="JAGYWB010000007">
    <property type="protein sequence ID" value="KAI0516621.1"/>
    <property type="molecule type" value="Genomic_DNA"/>
</dbReference>
<comment type="caution">
    <text evidence="2">The sequence shown here is derived from an EMBL/GenBank/DDBJ whole genome shotgun (WGS) entry which is preliminary data.</text>
</comment>
<keyword evidence="3" id="KW-1185">Reference proteome</keyword>
<evidence type="ECO:0000313" key="2">
    <source>
        <dbReference type="EMBL" id="KAI0516621.1"/>
    </source>
</evidence>
<sequence>MISYKALYERKCITSLCWVETGERKVIGIELVDEATDKIRLIRDRLKAVQDKQRKYYDAKHRPVEFEVGEFIFLKVSPMKGVQRFGKVEKLSPRFIGPYEIIKKIGNMAYILDLPVHMQGIYNVFHISILQKYVSDDSKRIQSKSIDLQPNLKYIEEPELILDYDVKQLRHRTIPFVKILWKHGTEKDATWEKKAGIRSRYPHLFN</sequence>
<dbReference type="InterPro" id="IPR056924">
    <property type="entry name" value="SH3_Tf2-1"/>
</dbReference>
<dbReference type="AlphaFoldDB" id="A0A8T3BN01"/>
<accession>A0A8T3BN01</accession>
<gene>
    <name evidence="2" type="ORF">KFK09_009298</name>
</gene>
<proteinExistence type="predicted"/>
<feature type="domain" description="Tf2-1-like SH3-like" evidence="1">
    <location>
        <begin position="69"/>
        <end position="134"/>
    </location>
</feature>
<organism evidence="2 3">
    <name type="scientific">Dendrobium nobile</name>
    <name type="common">Orchid</name>
    <dbReference type="NCBI Taxonomy" id="94219"/>
    <lineage>
        <taxon>Eukaryota</taxon>
        <taxon>Viridiplantae</taxon>
        <taxon>Streptophyta</taxon>
        <taxon>Embryophyta</taxon>
        <taxon>Tracheophyta</taxon>
        <taxon>Spermatophyta</taxon>
        <taxon>Magnoliopsida</taxon>
        <taxon>Liliopsida</taxon>
        <taxon>Asparagales</taxon>
        <taxon>Orchidaceae</taxon>
        <taxon>Epidendroideae</taxon>
        <taxon>Malaxideae</taxon>
        <taxon>Dendrobiinae</taxon>
        <taxon>Dendrobium</taxon>
    </lineage>
</organism>
<dbReference type="Pfam" id="PF24626">
    <property type="entry name" value="SH3_Tf2-1"/>
    <property type="match status" value="1"/>
</dbReference>
<reference evidence="2" key="1">
    <citation type="journal article" date="2022" name="Front. Genet.">
        <title>Chromosome-Scale Assembly of the Dendrobium nobile Genome Provides Insights Into the Molecular Mechanism of the Biosynthesis of the Medicinal Active Ingredient of Dendrobium.</title>
        <authorList>
            <person name="Xu Q."/>
            <person name="Niu S.-C."/>
            <person name="Li K.-L."/>
            <person name="Zheng P.-J."/>
            <person name="Zhang X.-J."/>
            <person name="Jia Y."/>
            <person name="Liu Y."/>
            <person name="Niu Y.-X."/>
            <person name="Yu L.-H."/>
            <person name="Chen D.-F."/>
            <person name="Zhang G.-Q."/>
        </authorList>
    </citation>
    <scope>NUCLEOTIDE SEQUENCE</scope>
    <source>
        <tissue evidence="2">Leaf</tissue>
    </source>
</reference>
<evidence type="ECO:0000259" key="1">
    <source>
        <dbReference type="Pfam" id="PF24626"/>
    </source>
</evidence>
<name>A0A8T3BN01_DENNO</name>
<dbReference type="PANTHER" id="PTHR46148:SF44">
    <property type="entry name" value="GAG-POL POLYPROTEIN"/>
    <property type="match status" value="1"/>
</dbReference>
<protein>
    <recommendedName>
        <fullName evidence="1">Tf2-1-like SH3-like domain-containing protein</fullName>
    </recommendedName>
</protein>